<organism evidence="1 2">
    <name type="scientific">Zymoseptoria brevis</name>
    <dbReference type="NCBI Taxonomy" id="1047168"/>
    <lineage>
        <taxon>Eukaryota</taxon>
        <taxon>Fungi</taxon>
        <taxon>Dikarya</taxon>
        <taxon>Ascomycota</taxon>
        <taxon>Pezizomycotina</taxon>
        <taxon>Dothideomycetes</taxon>
        <taxon>Dothideomycetidae</taxon>
        <taxon>Mycosphaerellales</taxon>
        <taxon>Mycosphaerellaceae</taxon>
        <taxon>Zymoseptoria</taxon>
    </lineage>
</organism>
<proteinExistence type="predicted"/>
<evidence type="ECO:0000313" key="2">
    <source>
        <dbReference type="Proteomes" id="UP000033647"/>
    </source>
</evidence>
<reference evidence="1 2" key="1">
    <citation type="submission" date="2015-03" db="EMBL/GenBank/DDBJ databases">
        <title>RNA-seq based gene annotation and comparative genomics of four Zymoseptoria species reveal species-specific pathogenicity related genes and transposable element activity.</title>
        <authorList>
            <person name="Grandaubert J."/>
            <person name="Bhattacharyya A."/>
            <person name="Stukenbrock E.H."/>
        </authorList>
    </citation>
    <scope>NUCLEOTIDE SEQUENCE [LARGE SCALE GENOMIC DNA]</scope>
    <source>
        <strain evidence="1 2">Zb18110</strain>
    </source>
</reference>
<comment type="caution">
    <text evidence="1">The sequence shown here is derived from an EMBL/GenBank/DDBJ whole genome shotgun (WGS) entry which is preliminary data.</text>
</comment>
<dbReference type="OrthoDB" id="3650782at2759"/>
<keyword evidence="2" id="KW-1185">Reference proteome</keyword>
<gene>
    <name evidence="1" type="ORF">TI39_contig4299g00002</name>
</gene>
<evidence type="ECO:0000313" key="1">
    <source>
        <dbReference type="EMBL" id="KJX93525.1"/>
    </source>
</evidence>
<sequence length="157" mass="17686">MGTVVSSFANAVLNSAQHAEEAMGGSLSTPHVPMDDVFRFMDLPPEIRSLVYKELTHEIIDLRDLFPACVDRAMVMGAPTLPMMLVSKEMRHEYEKEKWFSAVLSIRSSNDVWAAMSDEEDDLRITEDAAKALQKFVPCLVRVKTCFLRLEGMGVFK</sequence>
<dbReference type="AlphaFoldDB" id="A0A0F4GBG7"/>
<accession>A0A0F4GBG7</accession>
<name>A0A0F4GBG7_9PEZI</name>
<dbReference type="EMBL" id="LAFY01004258">
    <property type="protein sequence ID" value="KJX93525.1"/>
    <property type="molecule type" value="Genomic_DNA"/>
</dbReference>
<protein>
    <submittedName>
        <fullName evidence="1">Uncharacterized protein</fullName>
    </submittedName>
</protein>
<dbReference type="Proteomes" id="UP000033647">
    <property type="component" value="Unassembled WGS sequence"/>
</dbReference>